<feature type="region of interest" description="Disordered" evidence="1">
    <location>
        <begin position="546"/>
        <end position="569"/>
    </location>
</feature>
<protein>
    <recommendedName>
        <fullName evidence="2">SAP domain-containing protein</fullName>
    </recommendedName>
</protein>
<sequence>MASLLWKTSFILRAHCPLSLDHEFLRFRLFTHAEYGDDLHLMDYSSADHHLLLQWLCLSLLRSAAAPATNSTMPAASCVAFPDSLTAISVVFPKVRRMEMKYALQHFLTNFSEMRLDCTLEEECSYGCTMENALLCGLREVLVCDGWMVFADNLASHGGVKEWLDGTLMEAVAFSVRTEVNGCIDFVLSPDVIRFHPFKIERLLIGPLKSLFDDGAVVIFNDYLENFPPDEILEMKCLVLPSMQEGFVSGCCRTLPKELDLSKQRKIWNEKHGIVLPSGIFYIRVSFPIEGNKISSWFPSCLVLRGSGFFPALPSIRAARSHSIISKVTSSISRWDFFSFGKLKLQPLCQSVEGPESPLWTTANLKLKASEIKLNYSDFEHVFSVPSIEAEALLSCFRRPKLASCYYSVTESPEASVSDMPETCNVGSSGCPDHSKNTLTKTTVTNLRVPVFLKRKIGAECSSAVKQKMPLINKTSSSMEHGKSLTKKCQQGDSKAVTSDSLGTISVPKDRVSAGSKRTLCDRLQHSSSKLMVEVSDTILLKKRAPVCPRPSMQKPPTPSLSLKVSPDAKSGLQYSGELCSQDKVLLAENSRAEQAASKLKDQNDSKGLTSRQKKAAGGEKKSTTSTINSTTNKNKVLSKHGEGKLSDLTIPELKLFLSENKTKVSGKKDELLQRIVQLLSSS</sequence>
<accession>A0A9D4Z373</accession>
<dbReference type="Gene3D" id="1.10.720.30">
    <property type="entry name" value="SAP domain"/>
    <property type="match status" value="1"/>
</dbReference>
<feature type="domain" description="SAP" evidence="2">
    <location>
        <begin position="646"/>
        <end position="680"/>
    </location>
</feature>
<dbReference type="InterPro" id="IPR003034">
    <property type="entry name" value="SAP_dom"/>
</dbReference>
<organism evidence="3 4">
    <name type="scientific">Adiantum capillus-veneris</name>
    <name type="common">Maidenhair fern</name>
    <dbReference type="NCBI Taxonomy" id="13818"/>
    <lineage>
        <taxon>Eukaryota</taxon>
        <taxon>Viridiplantae</taxon>
        <taxon>Streptophyta</taxon>
        <taxon>Embryophyta</taxon>
        <taxon>Tracheophyta</taxon>
        <taxon>Polypodiopsida</taxon>
        <taxon>Polypodiidae</taxon>
        <taxon>Polypodiales</taxon>
        <taxon>Pteridineae</taxon>
        <taxon>Pteridaceae</taxon>
        <taxon>Vittarioideae</taxon>
        <taxon>Adiantum</taxon>
    </lineage>
</organism>
<evidence type="ECO:0000259" key="2">
    <source>
        <dbReference type="PROSITE" id="PS50800"/>
    </source>
</evidence>
<evidence type="ECO:0000313" key="4">
    <source>
        <dbReference type="Proteomes" id="UP000886520"/>
    </source>
</evidence>
<dbReference type="PROSITE" id="PS50800">
    <property type="entry name" value="SAP"/>
    <property type="match status" value="1"/>
</dbReference>
<dbReference type="SUPFAM" id="SSF68906">
    <property type="entry name" value="SAP domain"/>
    <property type="match status" value="1"/>
</dbReference>
<name>A0A9D4Z373_ADICA</name>
<dbReference type="OrthoDB" id="1922499at2759"/>
<proteinExistence type="predicted"/>
<dbReference type="SMART" id="SM00513">
    <property type="entry name" value="SAP"/>
    <property type="match status" value="1"/>
</dbReference>
<gene>
    <name evidence="3" type="ORF">GOP47_0025728</name>
</gene>
<comment type="caution">
    <text evidence="3">The sequence shown here is derived from an EMBL/GenBank/DDBJ whole genome shotgun (WGS) entry which is preliminary data.</text>
</comment>
<evidence type="ECO:0000256" key="1">
    <source>
        <dbReference type="SAM" id="MobiDB-lite"/>
    </source>
</evidence>
<feature type="region of interest" description="Disordered" evidence="1">
    <location>
        <begin position="596"/>
        <end position="644"/>
    </location>
</feature>
<reference evidence="3" key="1">
    <citation type="submission" date="2021-01" db="EMBL/GenBank/DDBJ databases">
        <title>Adiantum capillus-veneris genome.</title>
        <authorList>
            <person name="Fang Y."/>
            <person name="Liao Q."/>
        </authorList>
    </citation>
    <scope>NUCLEOTIDE SEQUENCE</scope>
    <source>
        <strain evidence="3">H3</strain>
        <tissue evidence="3">Leaf</tissue>
    </source>
</reference>
<evidence type="ECO:0000313" key="3">
    <source>
        <dbReference type="EMBL" id="KAI5059409.1"/>
    </source>
</evidence>
<dbReference type="InterPro" id="IPR036361">
    <property type="entry name" value="SAP_dom_sf"/>
</dbReference>
<dbReference type="Proteomes" id="UP000886520">
    <property type="component" value="Chromosome 25"/>
</dbReference>
<dbReference type="AlphaFoldDB" id="A0A9D4Z373"/>
<keyword evidence="4" id="KW-1185">Reference proteome</keyword>
<dbReference type="EMBL" id="JABFUD020000025">
    <property type="protein sequence ID" value="KAI5059409.1"/>
    <property type="molecule type" value="Genomic_DNA"/>
</dbReference>
<feature type="compositionally biased region" description="Low complexity" evidence="1">
    <location>
        <begin position="624"/>
        <end position="636"/>
    </location>
</feature>